<accession>A0A1H4VSQ6</accession>
<protein>
    <submittedName>
        <fullName evidence="2">Uncharacterized protein</fullName>
    </submittedName>
</protein>
<keyword evidence="3" id="KW-1185">Reference proteome</keyword>
<dbReference type="EMBL" id="FNST01000002">
    <property type="protein sequence ID" value="SEC83558.1"/>
    <property type="molecule type" value="Genomic_DNA"/>
</dbReference>
<dbReference type="RefSeq" id="WP_093465733.1">
    <property type="nucleotide sequence ID" value="NZ_FNST01000002.1"/>
</dbReference>
<proteinExistence type="predicted"/>
<sequence>MPAIDDDRLRRALRLIGDEAAMPGPGPAASGTSWRRRRLPLVAAAVLAAACVAFLTLGLGGGSRPSADADGQGLTVPQWVACAQLIVVGEVTAVRDAPQEHRVVMTLSVEEWLKPASGAERVDIETVDPAWAKVREPLKVGQRLLVVDANDPEGDVDYFSGRELTDYRSQIRHELAKPSRSTCPDFWRTPTASPRGDT</sequence>
<gene>
    <name evidence="2" type="ORF">SAMN04490356_5722</name>
</gene>
<feature type="transmembrane region" description="Helical" evidence="1">
    <location>
        <begin position="39"/>
        <end position="59"/>
    </location>
</feature>
<dbReference type="Proteomes" id="UP000198609">
    <property type="component" value="Unassembled WGS sequence"/>
</dbReference>
<reference evidence="3" key="1">
    <citation type="submission" date="2016-10" db="EMBL/GenBank/DDBJ databases">
        <authorList>
            <person name="Varghese N."/>
            <person name="Submissions S."/>
        </authorList>
    </citation>
    <scope>NUCLEOTIDE SEQUENCE [LARGE SCALE GENOMIC DNA]</scope>
    <source>
        <strain evidence="3">DSM 40318</strain>
    </source>
</reference>
<evidence type="ECO:0000313" key="2">
    <source>
        <dbReference type="EMBL" id="SEC83558.1"/>
    </source>
</evidence>
<dbReference type="AlphaFoldDB" id="A0A1H4VSQ6"/>
<evidence type="ECO:0000256" key="1">
    <source>
        <dbReference type="SAM" id="Phobius"/>
    </source>
</evidence>
<keyword evidence="1" id="KW-1133">Transmembrane helix</keyword>
<evidence type="ECO:0000313" key="3">
    <source>
        <dbReference type="Proteomes" id="UP000198609"/>
    </source>
</evidence>
<name>A0A1H4VSQ6_STRMJ</name>
<organism evidence="2 3">
    <name type="scientific">Streptomyces melanosporofaciens</name>
    <dbReference type="NCBI Taxonomy" id="67327"/>
    <lineage>
        <taxon>Bacteria</taxon>
        <taxon>Bacillati</taxon>
        <taxon>Actinomycetota</taxon>
        <taxon>Actinomycetes</taxon>
        <taxon>Kitasatosporales</taxon>
        <taxon>Streptomycetaceae</taxon>
        <taxon>Streptomyces</taxon>
        <taxon>Streptomyces violaceusniger group</taxon>
    </lineage>
</organism>
<keyword evidence="1" id="KW-0812">Transmembrane</keyword>
<keyword evidence="1" id="KW-0472">Membrane</keyword>